<dbReference type="PANTHER" id="PTHR13131:SF5">
    <property type="entry name" value="CYSTINOSIN"/>
    <property type="match status" value="1"/>
</dbReference>
<proteinExistence type="predicted"/>
<dbReference type="InterPro" id="IPR005282">
    <property type="entry name" value="LC_transporter"/>
</dbReference>
<comment type="caution">
    <text evidence="1">The sequence shown here is derived from an EMBL/GenBank/DDBJ whole genome shotgun (WGS) entry which is preliminary data.</text>
</comment>
<evidence type="ECO:0000313" key="2">
    <source>
        <dbReference type="Proteomes" id="UP000824469"/>
    </source>
</evidence>
<dbReference type="AlphaFoldDB" id="A0AA38FA71"/>
<reference evidence="1 2" key="1">
    <citation type="journal article" date="2021" name="Nat. Plants">
        <title>The Taxus genome provides insights into paclitaxel biosynthesis.</title>
        <authorList>
            <person name="Xiong X."/>
            <person name="Gou J."/>
            <person name="Liao Q."/>
            <person name="Li Y."/>
            <person name="Zhou Q."/>
            <person name="Bi G."/>
            <person name="Li C."/>
            <person name="Du R."/>
            <person name="Wang X."/>
            <person name="Sun T."/>
            <person name="Guo L."/>
            <person name="Liang H."/>
            <person name="Lu P."/>
            <person name="Wu Y."/>
            <person name="Zhang Z."/>
            <person name="Ro D.K."/>
            <person name="Shang Y."/>
            <person name="Huang S."/>
            <person name="Yan J."/>
        </authorList>
    </citation>
    <scope>NUCLEOTIDE SEQUENCE [LARGE SCALE GENOMIC DNA]</scope>
    <source>
        <strain evidence="1">Ta-2019</strain>
    </source>
</reference>
<feature type="non-terminal residue" evidence="1">
    <location>
        <position position="1"/>
    </location>
</feature>
<name>A0AA38FA71_TAXCH</name>
<organism evidence="1 2">
    <name type="scientific">Taxus chinensis</name>
    <name type="common">Chinese yew</name>
    <name type="synonym">Taxus wallichiana var. chinensis</name>
    <dbReference type="NCBI Taxonomy" id="29808"/>
    <lineage>
        <taxon>Eukaryota</taxon>
        <taxon>Viridiplantae</taxon>
        <taxon>Streptophyta</taxon>
        <taxon>Embryophyta</taxon>
        <taxon>Tracheophyta</taxon>
        <taxon>Spermatophyta</taxon>
        <taxon>Pinopsida</taxon>
        <taxon>Pinidae</taxon>
        <taxon>Conifers II</taxon>
        <taxon>Cupressales</taxon>
        <taxon>Taxaceae</taxon>
        <taxon>Taxus</taxon>
    </lineage>
</organism>
<dbReference type="PANTHER" id="PTHR13131">
    <property type="entry name" value="CYSTINOSIN"/>
    <property type="match status" value="1"/>
</dbReference>
<gene>
    <name evidence="1" type="ORF">KI387_040977</name>
</gene>
<sequence>VVGLNLDFLVFNLTKHSSYLIYNASLFFSPLLQRQYHQQYGYDQMIPVAPNDVAFSIHMQCFLQPSPYIKFLSM</sequence>
<protein>
    <submittedName>
        <fullName evidence="1">Uncharacterized protein</fullName>
    </submittedName>
</protein>
<evidence type="ECO:0000313" key="1">
    <source>
        <dbReference type="EMBL" id="KAH9293817.1"/>
    </source>
</evidence>
<keyword evidence="2" id="KW-1185">Reference proteome</keyword>
<dbReference type="EMBL" id="JAHRHJ020000688">
    <property type="protein sequence ID" value="KAH9293817.1"/>
    <property type="molecule type" value="Genomic_DNA"/>
</dbReference>
<feature type="non-terminal residue" evidence="1">
    <location>
        <position position="74"/>
    </location>
</feature>
<dbReference type="Proteomes" id="UP000824469">
    <property type="component" value="Unassembled WGS sequence"/>
</dbReference>
<dbReference type="GO" id="GO:0015184">
    <property type="term" value="F:L-cystine transmembrane transporter activity"/>
    <property type="evidence" value="ECO:0007669"/>
    <property type="project" value="TreeGrafter"/>
</dbReference>
<dbReference type="GO" id="GO:0005774">
    <property type="term" value="C:vacuolar membrane"/>
    <property type="evidence" value="ECO:0007669"/>
    <property type="project" value="TreeGrafter"/>
</dbReference>
<accession>A0AA38FA71</accession>